<evidence type="ECO:0000256" key="2">
    <source>
        <dbReference type="ARBA" id="ARBA00009448"/>
    </source>
</evidence>
<feature type="domain" description="BSD" evidence="8">
    <location>
        <begin position="111"/>
        <end position="159"/>
    </location>
</feature>
<dbReference type="InterPro" id="IPR005607">
    <property type="entry name" value="BSD_dom"/>
</dbReference>
<dbReference type="Pfam" id="PF03909">
    <property type="entry name" value="BSD"/>
    <property type="match status" value="1"/>
</dbReference>
<proteinExistence type="inferred from homology"/>
<dbReference type="Proteomes" id="UP001174677">
    <property type="component" value="Chromosome 16"/>
</dbReference>
<evidence type="ECO:0000256" key="7">
    <source>
        <dbReference type="SAM" id="MobiDB-lite"/>
    </source>
</evidence>
<dbReference type="InterPro" id="IPR011993">
    <property type="entry name" value="PH-like_dom_sf"/>
</dbReference>
<organism evidence="9 10">
    <name type="scientific">Hevea brasiliensis</name>
    <name type="common">Para rubber tree</name>
    <name type="synonym">Siphonia brasiliensis</name>
    <dbReference type="NCBI Taxonomy" id="3981"/>
    <lineage>
        <taxon>Eukaryota</taxon>
        <taxon>Viridiplantae</taxon>
        <taxon>Streptophyta</taxon>
        <taxon>Embryophyta</taxon>
        <taxon>Tracheophyta</taxon>
        <taxon>Spermatophyta</taxon>
        <taxon>Magnoliopsida</taxon>
        <taxon>eudicotyledons</taxon>
        <taxon>Gunneridae</taxon>
        <taxon>Pentapetalae</taxon>
        <taxon>rosids</taxon>
        <taxon>fabids</taxon>
        <taxon>Malpighiales</taxon>
        <taxon>Euphorbiaceae</taxon>
        <taxon>Crotonoideae</taxon>
        <taxon>Micrandreae</taxon>
        <taxon>Hevea</taxon>
    </lineage>
</organism>
<evidence type="ECO:0000313" key="9">
    <source>
        <dbReference type="EMBL" id="KAJ9145634.1"/>
    </source>
</evidence>
<dbReference type="Gene3D" id="2.30.29.30">
    <property type="entry name" value="Pleckstrin-homology domain (PH domain)/Phosphotyrosine-binding domain (PTB)"/>
    <property type="match status" value="1"/>
</dbReference>
<accession>A0ABQ9KNY1</accession>
<dbReference type="PROSITE" id="PS50858">
    <property type="entry name" value="BSD"/>
    <property type="match status" value="2"/>
</dbReference>
<evidence type="ECO:0000256" key="6">
    <source>
        <dbReference type="ARBA" id="ARBA00023242"/>
    </source>
</evidence>
<feature type="region of interest" description="Disordered" evidence="7">
    <location>
        <begin position="100"/>
        <end position="121"/>
    </location>
</feature>
<evidence type="ECO:0000259" key="8">
    <source>
        <dbReference type="PROSITE" id="PS50858"/>
    </source>
</evidence>
<dbReference type="EMBL" id="JARPOI010000016">
    <property type="protein sequence ID" value="KAJ9145634.1"/>
    <property type="molecule type" value="Genomic_DNA"/>
</dbReference>
<keyword evidence="3" id="KW-0677">Repeat</keyword>
<sequence>MASGQVTKRVKYKTSVKDPGTPGRLLLTMEKLAFRPNNPNSASKFDMEFRYIKNHKYTKEGSNKAPMLNLTSNQGVSYIFEFENYNDLQVCKEFVGKALSKSGETPKPADTSQSLSEQPSTEELLLRMNLLRENSELQKLHKRFVSDGVLTDAEFWATRKKLLSGDLSRKSKQRVGLKSVMLSDSKPLIDGRTNKVTFNLTPEIVREIFAEKPAVHQAYLNVVPNKMTDKDFWTKYCRAEYLHHSKNAHAAAAEAAEDEELALFLKPDDILASETRRKIRCVDPTLDMEADQGDDYTHLPDHGIVRDGSKEITDSQNEPYMRTLLQDLNRHSAVVLEGTAIDDEQLKDTQTVAEALIQSKQGHKTANEEDDGNASQEKLNRISKMMEIEDLQGSNDLPLAPLCIKDPRDYFDSQQACAFKTSRDTTIGTEAVSTREAYGSLRDSISQIKVMGLNDPIIKPEVAMKVLSVLTHNISSTKYHLGKNPRESVLDGFPNKIKEDLLHHWMSIEELLRHYWSSYPVTTAYLYAKVNRLKDAMSKIDSQLQEMKESVQSDLRNQLTLLIRPMQQALEAAMQHHDADLQKRLAKSGERPNGYV</sequence>
<evidence type="ECO:0000256" key="1">
    <source>
        <dbReference type="ARBA" id="ARBA00004123"/>
    </source>
</evidence>
<comment type="similarity">
    <text evidence="2">Belongs to the TFB1 family.</text>
</comment>
<protein>
    <recommendedName>
        <fullName evidence="8">BSD domain-containing protein</fullName>
    </recommendedName>
</protein>
<comment type="subcellular location">
    <subcellularLocation>
        <location evidence="1">Nucleus</location>
    </subcellularLocation>
</comment>
<dbReference type="InterPro" id="IPR035925">
    <property type="entry name" value="BSD_dom_sf"/>
</dbReference>
<evidence type="ECO:0000256" key="3">
    <source>
        <dbReference type="ARBA" id="ARBA00022737"/>
    </source>
</evidence>
<keyword evidence="4" id="KW-0805">Transcription regulation</keyword>
<name>A0ABQ9KNY1_HEVBR</name>
<comment type="caution">
    <text evidence="9">The sequence shown here is derived from an EMBL/GenBank/DDBJ whole genome shotgun (WGS) entry which is preliminary data.</text>
</comment>
<feature type="domain" description="BSD" evidence="8">
    <location>
        <begin position="192"/>
        <end position="244"/>
    </location>
</feature>
<dbReference type="InterPro" id="IPR027079">
    <property type="entry name" value="Tfb1/GTF2H1"/>
</dbReference>
<evidence type="ECO:0000256" key="4">
    <source>
        <dbReference type="ARBA" id="ARBA00023015"/>
    </source>
</evidence>
<dbReference type="SUPFAM" id="SSF140383">
    <property type="entry name" value="BSD domain-like"/>
    <property type="match status" value="2"/>
</dbReference>
<dbReference type="InterPro" id="IPR013876">
    <property type="entry name" value="TFIIH_BTF_p62_N"/>
</dbReference>
<reference evidence="9" key="1">
    <citation type="journal article" date="2023" name="Plant Biotechnol. J.">
        <title>Chromosome-level wild Hevea brasiliensis genome provides new tools for genomic-assisted breeding and valuable loci to elevate rubber yield.</title>
        <authorList>
            <person name="Cheng H."/>
            <person name="Song X."/>
            <person name="Hu Y."/>
            <person name="Wu T."/>
            <person name="Yang Q."/>
            <person name="An Z."/>
            <person name="Feng S."/>
            <person name="Deng Z."/>
            <person name="Wu W."/>
            <person name="Zeng X."/>
            <person name="Tu M."/>
            <person name="Wang X."/>
            <person name="Huang H."/>
        </authorList>
    </citation>
    <scope>NUCLEOTIDE SEQUENCE</scope>
    <source>
        <strain evidence="9">MT/VB/25A 57/8</strain>
    </source>
</reference>
<feature type="compositionally biased region" description="Polar residues" evidence="7">
    <location>
        <begin position="110"/>
        <end position="121"/>
    </location>
</feature>
<dbReference type="Pfam" id="PF08567">
    <property type="entry name" value="PH_TFIIH"/>
    <property type="match status" value="1"/>
</dbReference>
<gene>
    <name evidence="9" type="ORF">P3X46_027996</name>
</gene>
<dbReference type="Gene3D" id="6.10.140.1200">
    <property type="match status" value="1"/>
</dbReference>
<dbReference type="PANTHER" id="PTHR12856">
    <property type="entry name" value="TRANSCRIPTION INITIATION FACTOR IIH-RELATED"/>
    <property type="match status" value="1"/>
</dbReference>
<keyword evidence="10" id="KW-1185">Reference proteome</keyword>
<evidence type="ECO:0000256" key="5">
    <source>
        <dbReference type="ARBA" id="ARBA00023163"/>
    </source>
</evidence>
<keyword evidence="5" id="KW-0804">Transcription</keyword>
<dbReference type="SMART" id="SM00751">
    <property type="entry name" value="BSD"/>
    <property type="match status" value="2"/>
</dbReference>
<evidence type="ECO:0000313" key="10">
    <source>
        <dbReference type="Proteomes" id="UP001174677"/>
    </source>
</evidence>
<dbReference type="SUPFAM" id="SSF50729">
    <property type="entry name" value="PH domain-like"/>
    <property type="match status" value="1"/>
</dbReference>
<keyword evidence="6" id="KW-0539">Nucleus</keyword>